<dbReference type="InterPro" id="IPR003118">
    <property type="entry name" value="Pointed_dom"/>
</dbReference>
<dbReference type="AlphaFoldDB" id="A0A7J7IWJ6"/>
<accession>A0A7J7IWJ6</accession>
<feature type="domain" description="PNT" evidence="2">
    <location>
        <begin position="89"/>
        <end position="124"/>
    </location>
</feature>
<feature type="compositionally biased region" description="Low complexity" evidence="1">
    <location>
        <begin position="58"/>
        <end position="68"/>
    </location>
</feature>
<dbReference type="EMBL" id="VXIV02003328">
    <property type="protein sequence ID" value="KAF6018210.1"/>
    <property type="molecule type" value="Genomic_DNA"/>
</dbReference>
<dbReference type="InterPro" id="IPR013761">
    <property type="entry name" value="SAM/pointed_sf"/>
</dbReference>
<dbReference type="GO" id="GO:0043565">
    <property type="term" value="F:sequence-specific DNA binding"/>
    <property type="evidence" value="ECO:0007669"/>
    <property type="project" value="InterPro"/>
</dbReference>
<protein>
    <recommendedName>
        <fullName evidence="2">PNT domain-containing protein</fullName>
    </recommendedName>
</protein>
<dbReference type="SUPFAM" id="SSF47769">
    <property type="entry name" value="SAM/Pointed domain"/>
    <property type="match status" value="1"/>
</dbReference>
<dbReference type="Proteomes" id="UP000593567">
    <property type="component" value="Unassembled WGS sequence"/>
</dbReference>
<keyword evidence="4" id="KW-1185">Reference proteome</keyword>
<reference evidence="3" key="1">
    <citation type="submission" date="2020-06" db="EMBL/GenBank/DDBJ databases">
        <title>Draft genome of Bugula neritina, a colonial animal packing powerful symbionts and potential medicines.</title>
        <authorList>
            <person name="Rayko M."/>
        </authorList>
    </citation>
    <scope>NUCLEOTIDE SEQUENCE [LARGE SCALE GENOMIC DNA]</scope>
    <source>
        <strain evidence="3">Kwan_BN1</strain>
    </source>
</reference>
<proteinExistence type="predicted"/>
<comment type="caution">
    <text evidence="3">The sequence shown here is derived from an EMBL/GenBank/DDBJ whole genome shotgun (WGS) entry which is preliminary data.</text>
</comment>
<evidence type="ECO:0000259" key="2">
    <source>
        <dbReference type="Pfam" id="PF02198"/>
    </source>
</evidence>
<organism evidence="3 4">
    <name type="scientific">Bugula neritina</name>
    <name type="common">Brown bryozoan</name>
    <name type="synonym">Sertularia neritina</name>
    <dbReference type="NCBI Taxonomy" id="10212"/>
    <lineage>
        <taxon>Eukaryota</taxon>
        <taxon>Metazoa</taxon>
        <taxon>Spiralia</taxon>
        <taxon>Lophotrochozoa</taxon>
        <taxon>Bryozoa</taxon>
        <taxon>Gymnolaemata</taxon>
        <taxon>Cheilostomatida</taxon>
        <taxon>Flustrina</taxon>
        <taxon>Buguloidea</taxon>
        <taxon>Bugulidae</taxon>
        <taxon>Bugula</taxon>
    </lineage>
</organism>
<feature type="region of interest" description="Disordered" evidence="1">
    <location>
        <begin position="22"/>
        <end position="68"/>
    </location>
</feature>
<feature type="compositionally biased region" description="Polar residues" evidence="1">
    <location>
        <begin position="33"/>
        <end position="53"/>
    </location>
</feature>
<sequence>MMMQWPDNHLSLSHSTGYNPGVSASKEVSSSSTPAQVTTSLHSVNSKSVNSGELQRETSSTSSSSQSGFSTDHLQFCLSMLPPSCSFCGVHPVQWGRDEVQQWLKWCIDEFSFTDVQTEKFAMNAMVSFYLVCNQPLNSRFYFPVVKL</sequence>
<gene>
    <name evidence="3" type="ORF">EB796_023503</name>
</gene>
<feature type="compositionally biased region" description="Low complexity" evidence="1">
    <location>
        <begin position="23"/>
        <end position="32"/>
    </location>
</feature>
<evidence type="ECO:0000256" key="1">
    <source>
        <dbReference type="SAM" id="MobiDB-lite"/>
    </source>
</evidence>
<name>A0A7J7IWJ6_BUGNE</name>
<evidence type="ECO:0000313" key="3">
    <source>
        <dbReference type="EMBL" id="KAF6018210.1"/>
    </source>
</evidence>
<dbReference type="Gene3D" id="1.10.150.50">
    <property type="entry name" value="Transcription Factor, Ets-1"/>
    <property type="match status" value="1"/>
</dbReference>
<evidence type="ECO:0000313" key="4">
    <source>
        <dbReference type="Proteomes" id="UP000593567"/>
    </source>
</evidence>
<dbReference type="Pfam" id="PF02198">
    <property type="entry name" value="SAM_PNT"/>
    <property type="match status" value="1"/>
</dbReference>